<gene>
    <name evidence="2" type="ORF">KC19_2G090000</name>
</gene>
<comment type="caution">
    <text evidence="2">The sequence shown here is derived from an EMBL/GenBank/DDBJ whole genome shotgun (WGS) entry which is preliminary data.</text>
</comment>
<sequence length="149" mass="15266">MAKSSSVAALLLVVAVLVGTCASGAQAQPGSGKVDLINLCANDSFVLLADNVTSFIVKAGETVGIDLSDLNGIIGPVHITISGLVYVITPDQLKKIISSVGVLFKIEIVCNGVCGDNIITIKPYVQLYADGVPTGLPVTTIICADLIVL</sequence>
<dbReference type="AlphaFoldDB" id="A0A8T0ITK4"/>
<evidence type="ECO:0000313" key="3">
    <source>
        <dbReference type="Proteomes" id="UP000822688"/>
    </source>
</evidence>
<reference evidence="2" key="1">
    <citation type="submission" date="2020-06" db="EMBL/GenBank/DDBJ databases">
        <title>WGS assembly of Ceratodon purpureus strain R40.</title>
        <authorList>
            <person name="Carey S.B."/>
            <person name="Jenkins J."/>
            <person name="Shu S."/>
            <person name="Lovell J.T."/>
            <person name="Sreedasyam A."/>
            <person name="Maumus F."/>
            <person name="Tiley G.P."/>
            <person name="Fernandez-Pozo N."/>
            <person name="Barry K."/>
            <person name="Chen C."/>
            <person name="Wang M."/>
            <person name="Lipzen A."/>
            <person name="Daum C."/>
            <person name="Saski C.A."/>
            <person name="Payton A.C."/>
            <person name="Mcbreen J.C."/>
            <person name="Conrad R.E."/>
            <person name="Kollar L.M."/>
            <person name="Olsson S."/>
            <person name="Huttunen S."/>
            <person name="Landis J.B."/>
            <person name="Wickett N.J."/>
            <person name="Johnson M.G."/>
            <person name="Rensing S.A."/>
            <person name="Grimwood J."/>
            <person name="Schmutz J."/>
            <person name="Mcdaniel S.F."/>
        </authorList>
    </citation>
    <scope>NUCLEOTIDE SEQUENCE</scope>
    <source>
        <strain evidence="2">R40</strain>
    </source>
</reference>
<organism evidence="2 3">
    <name type="scientific">Ceratodon purpureus</name>
    <name type="common">Fire moss</name>
    <name type="synonym">Dicranum purpureum</name>
    <dbReference type="NCBI Taxonomy" id="3225"/>
    <lineage>
        <taxon>Eukaryota</taxon>
        <taxon>Viridiplantae</taxon>
        <taxon>Streptophyta</taxon>
        <taxon>Embryophyta</taxon>
        <taxon>Bryophyta</taxon>
        <taxon>Bryophytina</taxon>
        <taxon>Bryopsida</taxon>
        <taxon>Dicranidae</taxon>
        <taxon>Pseudoditrichales</taxon>
        <taxon>Ditrichaceae</taxon>
        <taxon>Ceratodon</taxon>
    </lineage>
</organism>
<dbReference type="Proteomes" id="UP000822688">
    <property type="component" value="Chromosome 2"/>
</dbReference>
<keyword evidence="3" id="KW-1185">Reference proteome</keyword>
<accession>A0A8T0ITK4</accession>
<dbReference type="EMBL" id="CM026422">
    <property type="protein sequence ID" value="KAG0586425.1"/>
    <property type="molecule type" value="Genomic_DNA"/>
</dbReference>
<evidence type="ECO:0000313" key="2">
    <source>
        <dbReference type="EMBL" id="KAG0586425.1"/>
    </source>
</evidence>
<name>A0A8T0ITK4_CERPU</name>
<proteinExistence type="predicted"/>
<feature type="signal peptide" evidence="1">
    <location>
        <begin position="1"/>
        <end position="27"/>
    </location>
</feature>
<feature type="chain" id="PRO_5035819238" evidence="1">
    <location>
        <begin position="28"/>
        <end position="149"/>
    </location>
</feature>
<evidence type="ECO:0000256" key="1">
    <source>
        <dbReference type="SAM" id="SignalP"/>
    </source>
</evidence>
<protein>
    <submittedName>
        <fullName evidence="2">Uncharacterized protein</fullName>
    </submittedName>
</protein>
<keyword evidence="1" id="KW-0732">Signal</keyword>